<dbReference type="EMBL" id="JAACJP010000005">
    <property type="protein sequence ID" value="KAF5384267.1"/>
    <property type="molecule type" value="Genomic_DNA"/>
</dbReference>
<evidence type="ECO:0000313" key="4">
    <source>
        <dbReference type="Proteomes" id="UP000565441"/>
    </source>
</evidence>
<evidence type="ECO:0000313" key="3">
    <source>
        <dbReference type="EMBL" id="KAF5384267.1"/>
    </source>
</evidence>
<feature type="coiled-coil region" evidence="1">
    <location>
        <begin position="382"/>
        <end position="423"/>
    </location>
</feature>
<feature type="region of interest" description="Disordered" evidence="2">
    <location>
        <begin position="247"/>
        <end position="299"/>
    </location>
</feature>
<dbReference type="AlphaFoldDB" id="A0A8H5HJ24"/>
<proteinExistence type="predicted"/>
<feature type="compositionally biased region" description="Acidic residues" evidence="2">
    <location>
        <begin position="275"/>
        <end position="286"/>
    </location>
</feature>
<protein>
    <submittedName>
        <fullName evidence="3">Uncharacterized protein</fullName>
    </submittedName>
</protein>
<accession>A0A8H5HJ24</accession>
<comment type="caution">
    <text evidence="3">The sequence shown here is derived from an EMBL/GenBank/DDBJ whole genome shotgun (WGS) entry which is preliminary data.</text>
</comment>
<evidence type="ECO:0000256" key="2">
    <source>
        <dbReference type="SAM" id="MobiDB-lite"/>
    </source>
</evidence>
<feature type="compositionally biased region" description="Basic and acidic residues" evidence="2">
    <location>
        <begin position="287"/>
        <end position="299"/>
    </location>
</feature>
<sequence length="434" mass="46966">MGKRRLCRQGCFDHQGNPAPFKGVGCKHGKKALAGDAPAASSVEGPMFIPDASGSGINSLPCFTIGAAHSTPSPRPPLPDINIVQVPQAPSVAPVHVADPSLPPISPQLPLLDDNTGLFDWSGNWNTTMNIDNPLLNDAALSSSGSTLGMELFSISDHDFSPSSPSVPSLTPDSSDTEWGAHPLQGLDEAVLDSLLSSLQMEITANECSSSVSQGSASSLGPGAPSLPIVYGEHPVLPAEQDTLSVGGVSVPQPLHSAVDRRTSNTTKKRKKPSEDEDIDDGEDNDEPMRGYIEDDAARSKRHSERCKRILNAIRKLEERCRPYIFFYVSRPESILVKNGKALSYISQAMEEALPDHQTFVRDLHGIAHDHANDRVVNQASAAALNRQVHLAREDRRRVEHEMAVLRQQVEEERALRSAAESQLSLLRQTSTRL</sequence>
<dbReference type="OrthoDB" id="3068431at2759"/>
<dbReference type="Proteomes" id="UP000565441">
    <property type="component" value="Unassembled WGS sequence"/>
</dbReference>
<evidence type="ECO:0000256" key="1">
    <source>
        <dbReference type="SAM" id="Coils"/>
    </source>
</evidence>
<keyword evidence="4" id="KW-1185">Reference proteome</keyword>
<keyword evidence="1" id="KW-0175">Coiled coil</keyword>
<name>A0A8H5HJ24_9AGAR</name>
<reference evidence="3 4" key="1">
    <citation type="journal article" date="2020" name="ISME J.">
        <title>Uncovering the hidden diversity of litter-decomposition mechanisms in mushroom-forming fungi.</title>
        <authorList>
            <person name="Floudas D."/>
            <person name="Bentzer J."/>
            <person name="Ahren D."/>
            <person name="Johansson T."/>
            <person name="Persson P."/>
            <person name="Tunlid A."/>
        </authorList>
    </citation>
    <scope>NUCLEOTIDE SEQUENCE [LARGE SCALE GENOMIC DNA]</scope>
    <source>
        <strain evidence="3 4">CBS 661.87</strain>
    </source>
</reference>
<feature type="region of interest" description="Disordered" evidence="2">
    <location>
        <begin position="161"/>
        <end position="181"/>
    </location>
</feature>
<feature type="compositionally biased region" description="Low complexity" evidence="2">
    <location>
        <begin position="161"/>
        <end position="174"/>
    </location>
</feature>
<gene>
    <name evidence="3" type="ORF">D9615_003374</name>
</gene>
<organism evidence="3 4">
    <name type="scientific">Tricholomella constricta</name>
    <dbReference type="NCBI Taxonomy" id="117010"/>
    <lineage>
        <taxon>Eukaryota</taxon>
        <taxon>Fungi</taxon>
        <taxon>Dikarya</taxon>
        <taxon>Basidiomycota</taxon>
        <taxon>Agaricomycotina</taxon>
        <taxon>Agaricomycetes</taxon>
        <taxon>Agaricomycetidae</taxon>
        <taxon>Agaricales</taxon>
        <taxon>Tricholomatineae</taxon>
        <taxon>Lyophyllaceae</taxon>
        <taxon>Tricholomella</taxon>
    </lineage>
</organism>